<comment type="subcellular location">
    <subcellularLocation>
        <location evidence="1">Cell membrane</location>
        <topology evidence="1">Multi-pass membrane protein</topology>
    </subcellularLocation>
</comment>
<feature type="transmembrane region" description="Helical" evidence="6">
    <location>
        <begin position="172"/>
        <end position="190"/>
    </location>
</feature>
<dbReference type="GO" id="GO:0005886">
    <property type="term" value="C:plasma membrane"/>
    <property type="evidence" value="ECO:0007669"/>
    <property type="project" value="UniProtKB-SubCell"/>
</dbReference>
<dbReference type="OMA" id="FICRDYI"/>
<dbReference type="InterPro" id="IPR032816">
    <property type="entry name" value="VTT_dom"/>
</dbReference>
<evidence type="ECO:0000256" key="1">
    <source>
        <dbReference type="ARBA" id="ARBA00004651"/>
    </source>
</evidence>
<sequence length="273" mass="30918">MRLDIILRNSKEIKMRILTLIVPSFLLFVSITMNLPSKPLKRIILGTIEHLSEIQESEIAYVLFILCNCASLLLFIPISMTTMAGGFIFGMYKGTMLSVIGRNIGSVLPYCLGKLFGKELAEAYSKKNEWFECVVKILSTKIHLLCLFRTCPFIPFTLTNYLLAPFVKPKEFFFATFVATIPASLLYTYLGTLVHDVVNMFSTDDFIFTVPSILFLVFALALIIAFFVGFGYFFKKEIKTGQRTEKKKQKKIYFLSEVSIPTSSVSQGEAHLV</sequence>
<keyword evidence="5 6" id="KW-0472">Membrane</keyword>
<feature type="transmembrane region" description="Helical" evidence="6">
    <location>
        <begin position="59"/>
        <end position="92"/>
    </location>
</feature>
<evidence type="ECO:0000313" key="9">
    <source>
        <dbReference type="Proteomes" id="UP000014680"/>
    </source>
</evidence>
<keyword evidence="9" id="KW-1185">Reference proteome</keyword>
<feature type="transmembrane region" description="Helical" evidence="6">
    <location>
        <begin position="210"/>
        <end position="234"/>
    </location>
</feature>
<dbReference type="Proteomes" id="UP000014680">
    <property type="component" value="Unassembled WGS sequence"/>
</dbReference>
<evidence type="ECO:0000259" key="7">
    <source>
        <dbReference type="Pfam" id="PF09335"/>
    </source>
</evidence>
<evidence type="ECO:0000256" key="3">
    <source>
        <dbReference type="ARBA" id="ARBA00022692"/>
    </source>
</evidence>
<dbReference type="AlphaFoldDB" id="A0A0A1U606"/>
<dbReference type="OrthoDB" id="166803at2759"/>
<dbReference type="GeneID" id="14888735"/>
<evidence type="ECO:0000313" key="8">
    <source>
        <dbReference type="EMBL" id="ELP89813.1"/>
    </source>
</evidence>
<evidence type="ECO:0000256" key="5">
    <source>
        <dbReference type="ARBA" id="ARBA00023136"/>
    </source>
</evidence>
<evidence type="ECO:0000256" key="6">
    <source>
        <dbReference type="SAM" id="Phobius"/>
    </source>
</evidence>
<reference evidence="8 9" key="1">
    <citation type="submission" date="2012-10" db="EMBL/GenBank/DDBJ databases">
        <authorList>
            <person name="Zafar N."/>
            <person name="Inman J."/>
            <person name="Hall N."/>
            <person name="Lorenzi H."/>
            <person name="Caler E."/>
        </authorList>
    </citation>
    <scope>NUCLEOTIDE SEQUENCE [LARGE SCALE GENOMIC DNA]</scope>
    <source>
        <strain evidence="8 9">IP1</strain>
    </source>
</reference>
<feature type="transmembrane region" description="Helical" evidence="6">
    <location>
        <begin position="17"/>
        <end position="35"/>
    </location>
</feature>
<keyword evidence="2" id="KW-1003">Cell membrane</keyword>
<dbReference type="PANTHER" id="PTHR12677">
    <property type="entry name" value="GOLGI APPARATUS MEMBRANE PROTEIN TVP38-RELATED"/>
    <property type="match status" value="1"/>
</dbReference>
<dbReference type="RefSeq" id="XP_004256584.1">
    <property type="nucleotide sequence ID" value="XM_004256536.1"/>
</dbReference>
<accession>A0A0A1U606</accession>
<dbReference type="VEuPathDB" id="AmoebaDB:EIN_425450"/>
<name>A0A0A1U606_ENTIV</name>
<evidence type="ECO:0000256" key="4">
    <source>
        <dbReference type="ARBA" id="ARBA00022989"/>
    </source>
</evidence>
<dbReference type="EMBL" id="KB206573">
    <property type="protein sequence ID" value="ELP89813.1"/>
    <property type="molecule type" value="Genomic_DNA"/>
</dbReference>
<feature type="domain" description="VTT" evidence="7">
    <location>
        <begin position="76"/>
        <end position="192"/>
    </location>
</feature>
<organism evidence="8 9">
    <name type="scientific">Entamoeba invadens IP1</name>
    <dbReference type="NCBI Taxonomy" id="370355"/>
    <lineage>
        <taxon>Eukaryota</taxon>
        <taxon>Amoebozoa</taxon>
        <taxon>Evosea</taxon>
        <taxon>Archamoebae</taxon>
        <taxon>Mastigamoebida</taxon>
        <taxon>Entamoebidae</taxon>
        <taxon>Entamoeba</taxon>
    </lineage>
</organism>
<evidence type="ECO:0000256" key="2">
    <source>
        <dbReference type="ARBA" id="ARBA00022475"/>
    </source>
</evidence>
<dbReference type="Pfam" id="PF09335">
    <property type="entry name" value="VTT_dom"/>
    <property type="match status" value="1"/>
</dbReference>
<proteinExistence type="predicted"/>
<dbReference type="PANTHER" id="PTHR12677:SF59">
    <property type="entry name" value="GOLGI APPARATUS MEMBRANE PROTEIN TVP38-RELATED"/>
    <property type="match status" value="1"/>
</dbReference>
<protein>
    <recommendedName>
        <fullName evidence="7">VTT domain-containing protein</fullName>
    </recommendedName>
</protein>
<dbReference type="KEGG" id="eiv:EIN_425450"/>
<keyword evidence="4 6" id="KW-1133">Transmembrane helix</keyword>
<gene>
    <name evidence="8" type="ORF">EIN_425450</name>
</gene>
<dbReference type="InterPro" id="IPR015414">
    <property type="entry name" value="TMEM64"/>
</dbReference>
<keyword evidence="3 6" id="KW-0812">Transmembrane</keyword>